<comment type="subcellular location">
    <subcellularLocation>
        <location evidence="1">Cell outer membrane</location>
    </subcellularLocation>
</comment>
<evidence type="ECO:0000256" key="2">
    <source>
        <dbReference type="ARBA" id="ARBA00022729"/>
    </source>
</evidence>
<evidence type="ECO:0000259" key="5">
    <source>
        <dbReference type="Pfam" id="PF07980"/>
    </source>
</evidence>
<dbReference type="Pfam" id="PF07980">
    <property type="entry name" value="SusD_RagB"/>
    <property type="match status" value="1"/>
</dbReference>
<keyword evidence="3" id="KW-0472">Membrane</keyword>
<reference evidence="6" key="1">
    <citation type="journal article" date="2014" name="Front. Microbiol.">
        <title>High frequency of phylogenetically diverse reductive dehalogenase-homologous genes in deep subseafloor sedimentary metagenomes.</title>
        <authorList>
            <person name="Kawai M."/>
            <person name="Futagami T."/>
            <person name="Toyoda A."/>
            <person name="Takaki Y."/>
            <person name="Nishi S."/>
            <person name="Hori S."/>
            <person name="Arai W."/>
            <person name="Tsubouchi T."/>
            <person name="Morono Y."/>
            <person name="Uchiyama I."/>
            <person name="Ito T."/>
            <person name="Fujiyama A."/>
            <person name="Inagaki F."/>
            <person name="Takami H."/>
        </authorList>
    </citation>
    <scope>NUCLEOTIDE SEQUENCE</scope>
    <source>
        <strain evidence="6">Expedition CK06-06</strain>
    </source>
</reference>
<dbReference type="InterPro" id="IPR012944">
    <property type="entry name" value="SusD_RagB_dom"/>
</dbReference>
<evidence type="ECO:0000256" key="4">
    <source>
        <dbReference type="ARBA" id="ARBA00023237"/>
    </source>
</evidence>
<name>X1RH31_9ZZZZ</name>
<protein>
    <recommendedName>
        <fullName evidence="5">RagB/SusD domain-containing protein</fullName>
    </recommendedName>
</protein>
<keyword evidence="4" id="KW-0998">Cell outer membrane</keyword>
<comment type="caution">
    <text evidence="6">The sequence shown here is derived from an EMBL/GenBank/DDBJ whole genome shotgun (WGS) entry which is preliminary data.</text>
</comment>
<dbReference type="Gene3D" id="1.25.40.390">
    <property type="match status" value="1"/>
</dbReference>
<dbReference type="EMBL" id="BARW01002001">
    <property type="protein sequence ID" value="GAI66306.1"/>
    <property type="molecule type" value="Genomic_DNA"/>
</dbReference>
<dbReference type="AlphaFoldDB" id="X1RH31"/>
<accession>X1RH31</accession>
<dbReference type="InterPro" id="IPR011990">
    <property type="entry name" value="TPR-like_helical_dom_sf"/>
</dbReference>
<proteinExistence type="predicted"/>
<sequence>GSEGNGEYMWATQIAEDQTDKWGNYGAYVSRNLSSSSIRKNPRSISSLLYNTISPTDVRKLLWDPTGDHLNLPPGIEIVASAARFPYTNQKFFSVSTGDSRLDVPNMRVSEMYLIEAEALARQGGNDANAAAALFTMAVERDPSYTLSTNTGQALIDEIMLQRRVELWGEGFRWFDLKRLNLPLDRNGANHKGSIIRNLWDVPAGDNMWVSLIPQNEMDANENMVQNPL</sequence>
<dbReference type="GO" id="GO:0009279">
    <property type="term" value="C:cell outer membrane"/>
    <property type="evidence" value="ECO:0007669"/>
    <property type="project" value="UniProtKB-SubCell"/>
</dbReference>
<evidence type="ECO:0000256" key="3">
    <source>
        <dbReference type="ARBA" id="ARBA00023136"/>
    </source>
</evidence>
<evidence type="ECO:0000256" key="1">
    <source>
        <dbReference type="ARBA" id="ARBA00004442"/>
    </source>
</evidence>
<gene>
    <name evidence="6" type="ORF">S12H4_05884</name>
</gene>
<feature type="domain" description="RagB/SusD" evidence="5">
    <location>
        <begin position="87"/>
        <end position="228"/>
    </location>
</feature>
<keyword evidence="2" id="KW-0732">Signal</keyword>
<feature type="non-terminal residue" evidence="6">
    <location>
        <position position="1"/>
    </location>
</feature>
<organism evidence="6">
    <name type="scientific">marine sediment metagenome</name>
    <dbReference type="NCBI Taxonomy" id="412755"/>
    <lineage>
        <taxon>unclassified sequences</taxon>
        <taxon>metagenomes</taxon>
        <taxon>ecological metagenomes</taxon>
    </lineage>
</organism>
<dbReference type="SUPFAM" id="SSF48452">
    <property type="entry name" value="TPR-like"/>
    <property type="match status" value="1"/>
</dbReference>
<evidence type="ECO:0000313" key="6">
    <source>
        <dbReference type="EMBL" id="GAI66306.1"/>
    </source>
</evidence>